<protein>
    <submittedName>
        <fullName evidence="3">Transcriptional regulator</fullName>
    </submittedName>
</protein>
<dbReference type="NCBIfam" id="NF033788">
    <property type="entry name" value="HTH_metalloreg"/>
    <property type="match status" value="1"/>
</dbReference>
<dbReference type="PANTHER" id="PTHR38600">
    <property type="entry name" value="TRANSCRIPTIONAL REGULATORY PROTEIN"/>
    <property type="match status" value="1"/>
</dbReference>
<dbReference type="InterPro" id="IPR036388">
    <property type="entry name" value="WH-like_DNA-bd_sf"/>
</dbReference>
<dbReference type="InterPro" id="IPR011991">
    <property type="entry name" value="ArsR-like_HTH"/>
</dbReference>
<name>A0A1R1QJ89_9BACI</name>
<comment type="caution">
    <text evidence="3">The sequence shown here is derived from an EMBL/GenBank/DDBJ whole genome shotgun (WGS) entry which is preliminary data.</text>
</comment>
<dbReference type="GO" id="GO:0003700">
    <property type="term" value="F:DNA-binding transcription factor activity"/>
    <property type="evidence" value="ECO:0007669"/>
    <property type="project" value="InterPro"/>
</dbReference>
<dbReference type="Pfam" id="PF01022">
    <property type="entry name" value="HTH_5"/>
    <property type="match status" value="1"/>
</dbReference>
<dbReference type="PROSITE" id="PS50987">
    <property type="entry name" value="HTH_ARSR_2"/>
    <property type="match status" value="1"/>
</dbReference>
<organism evidence="3 4">
    <name type="scientific">Bacillus swezeyi</name>
    <dbReference type="NCBI Taxonomy" id="1925020"/>
    <lineage>
        <taxon>Bacteria</taxon>
        <taxon>Bacillati</taxon>
        <taxon>Bacillota</taxon>
        <taxon>Bacilli</taxon>
        <taxon>Bacillales</taxon>
        <taxon>Bacillaceae</taxon>
        <taxon>Bacillus</taxon>
    </lineage>
</organism>
<dbReference type="AlphaFoldDB" id="A0A1R1QJ89"/>
<keyword evidence="4" id="KW-1185">Reference proteome</keyword>
<dbReference type="Proteomes" id="UP000187367">
    <property type="component" value="Unassembled WGS sequence"/>
</dbReference>
<evidence type="ECO:0000313" key="3">
    <source>
        <dbReference type="EMBL" id="OMI04737.1"/>
    </source>
</evidence>
<proteinExistence type="predicted"/>
<gene>
    <name evidence="3" type="ORF">BW143_12790</name>
</gene>
<reference evidence="3 4" key="1">
    <citation type="submission" date="2017-01" db="EMBL/GenBank/DDBJ databases">
        <title>Bacillus phylogenomics.</title>
        <authorList>
            <person name="Dunlap C."/>
        </authorList>
    </citation>
    <scope>NUCLEOTIDE SEQUENCE [LARGE SCALE GENOMIC DNA]</scope>
    <source>
        <strain evidence="3 4">NRRL B-41282</strain>
    </source>
</reference>
<sequence>MSSSARKHDVFQAVSDPTRRKLMKLLADQELPIADISRHFPISRTAVTKHLRVLSEAQLVSGRKVGREKLYRLHPEPLNELQRWLSYFDQYWDNKLSMLKHKVEIRDKEK</sequence>
<dbReference type="OrthoDB" id="9799175at2"/>
<dbReference type="PANTHER" id="PTHR38600:SF1">
    <property type="entry name" value="TRANSCRIPTIONAL REGULATORY PROTEIN"/>
    <property type="match status" value="1"/>
</dbReference>
<dbReference type="SMART" id="SM00418">
    <property type="entry name" value="HTH_ARSR"/>
    <property type="match status" value="1"/>
</dbReference>
<dbReference type="InterPro" id="IPR001845">
    <property type="entry name" value="HTH_ArsR_DNA-bd_dom"/>
</dbReference>
<dbReference type="SUPFAM" id="SSF46785">
    <property type="entry name" value="Winged helix' DNA-binding domain"/>
    <property type="match status" value="1"/>
</dbReference>
<dbReference type="InterPro" id="IPR036390">
    <property type="entry name" value="WH_DNA-bd_sf"/>
</dbReference>
<evidence type="ECO:0000313" key="4">
    <source>
        <dbReference type="Proteomes" id="UP000187367"/>
    </source>
</evidence>
<dbReference type="Gene3D" id="1.10.10.10">
    <property type="entry name" value="Winged helix-like DNA-binding domain superfamily/Winged helix DNA-binding domain"/>
    <property type="match status" value="1"/>
</dbReference>
<dbReference type="GO" id="GO:0003677">
    <property type="term" value="F:DNA binding"/>
    <property type="evidence" value="ECO:0007669"/>
    <property type="project" value="UniProtKB-KW"/>
</dbReference>
<dbReference type="RefSeq" id="WP_076762995.1">
    <property type="nucleotide sequence ID" value="NZ_JARMMH010000001.1"/>
</dbReference>
<evidence type="ECO:0000259" key="2">
    <source>
        <dbReference type="PROSITE" id="PS50987"/>
    </source>
</evidence>
<dbReference type="EMBL" id="MTJL01000024">
    <property type="protein sequence ID" value="OMI04737.1"/>
    <property type="molecule type" value="Genomic_DNA"/>
</dbReference>
<dbReference type="CDD" id="cd00090">
    <property type="entry name" value="HTH_ARSR"/>
    <property type="match status" value="1"/>
</dbReference>
<keyword evidence="1" id="KW-0238">DNA-binding</keyword>
<evidence type="ECO:0000256" key="1">
    <source>
        <dbReference type="ARBA" id="ARBA00023125"/>
    </source>
</evidence>
<feature type="domain" description="HTH arsR-type" evidence="2">
    <location>
        <begin position="1"/>
        <end position="93"/>
    </location>
</feature>
<accession>A0A1R1QJ89</accession>
<dbReference type="PRINTS" id="PR00778">
    <property type="entry name" value="HTHARSR"/>
</dbReference>
<accession>A0A1R1RKH2</accession>